<keyword evidence="4 6" id="KW-0472">Membrane</keyword>
<sequence>MYRFLLRPKWLGFHLLVIGMIVLMINLGLWQKHRLDERREFNAEVRARATEPIVPIEDVVIDGVDPDDVQWRTVTATGTYLADEQVIVVNRSQDGFSGVNAVTPLQLADGRLVLVNRGFVPSTFDVPAPTTGEVVVTGRLRETQERSIGGLTEGAGELREVFRIDIPRLAEQLPAEVLPVYVDVLGASPAQGDLPIPLPDPDLSEGPHLSYMVQWWIFAGFVALGWVLAVRRSIRQHRRDRAAAQAATTDPTVPTGATGESRETADGDAAVGATSLSAAGAAAGDGRSPAGDADPTVHG</sequence>
<feature type="transmembrane region" description="Helical" evidence="6">
    <location>
        <begin position="213"/>
        <end position="231"/>
    </location>
</feature>
<reference evidence="7" key="1">
    <citation type="submission" date="2020-05" db="EMBL/GenBank/DDBJ databases">
        <authorList>
            <person name="Chiriac C."/>
            <person name="Salcher M."/>
            <person name="Ghai R."/>
            <person name="Kavagutti S V."/>
        </authorList>
    </citation>
    <scope>NUCLEOTIDE SEQUENCE</scope>
</reference>
<name>A0A6J6C6K3_9ZZZZ</name>
<dbReference type="PANTHER" id="PTHR23427">
    <property type="entry name" value="SURFEIT LOCUS PROTEIN"/>
    <property type="match status" value="1"/>
</dbReference>
<evidence type="ECO:0000256" key="1">
    <source>
        <dbReference type="ARBA" id="ARBA00004370"/>
    </source>
</evidence>
<dbReference type="InterPro" id="IPR002994">
    <property type="entry name" value="Surf1/Shy1"/>
</dbReference>
<dbReference type="InterPro" id="IPR045214">
    <property type="entry name" value="Surf1/Surf4"/>
</dbReference>
<dbReference type="PANTHER" id="PTHR23427:SF2">
    <property type="entry name" value="SURFEIT LOCUS PROTEIN 1"/>
    <property type="match status" value="1"/>
</dbReference>
<evidence type="ECO:0000256" key="5">
    <source>
        <dbReference type="SAM" id="MobiDB-lite"/>
    </source>
</evidence>
<dbReference type="Pfam" id="PF02104">
    <property type="entry name" value="SURF1"/>
    <property type="match status" value="1"/>
</dbReference>
<dbReference type="EMBL" id="CAEZSR010000017">
    <property type="protein sequence ID" value="CAB4546980.1"/>
    <property type="molecule type" value="Genomic_DNA"/>
</dbReference>
<gene>
    <name evidence="7" type="ORF">UFOPK1493_00752</name>
</gene>
<keyword evidence="2 6" id="KW-0812">Transmembrane</keyword>
<evidence type="ECO:0000256" key="3">
    <source>
        <dbReference type="ARBA" id="ARBA00022989"/>
    </source>
</evidence>
<dbReference type="AlphaFoldDB" id="A0A6J6C6K3"/>
<evidence type="ECO:0000256" key="6">
    <source>
        <dbReference type="SAM" id="Phobius"/>
    </source>
</evidence>
<evidence type="ECO:0000313" key="7">
    <source>
        <dbReference type="EMBL" id="CAB4546980.1"/>
    </source>
</evidence>
<feature type="transmembrane region" description="Helical" evidence="6">
    <location>
        <begin position="12"/>
        <end position="30"/>
    </location>
</feature>
<dbReference type="CDD" id="cd06662">
    <property type="entry name" value="SURF1"/>
    <property type="match status" value="1"/>
</dbReference>
<proteinExistence type="predicted"/>
<protein>
    <submittedName>
        <fullName evidence="7">Unannotated protein</fullName>
    </submittedName>
</protein>
<dbReference type="GO" id="GO:0016020">
    <property type="term" value="C:membrane"/>
    <property type="evidence" value="ECO:0007669"/>
    <property type="project" value="UniProtKB-SubCell"/>
</dbReference>
<keyword evidence="3 6" id="KW-1133">Transmembrane helix</keyword>
<feature type="compositionally biased region" description="Low complexity" evidence="5">
    <location>
        <begin position="268"/>
        <end position="299"/>
    </location>
</feature>
<feature type="region of interest" description="Disordered" evidence="5">
    <location>
        <begin position="240"/>
        <end position="299"/>
    </location>
</feature>
<evidence type="ECO:0000256" key="4">
    <source>
        <dbReference type="ARBA" id="ARBA00023136"/>
    </source>
</evidence>
<accession>A0A6J6C6K3</accession>
<organism evidence="7">
    <name type="scientific">freshwater metagenome</name>
    <dbReference type="NCBI Taxonomy" id="449393"/>
    <lineage>
        <taxon>unclassified sequences</taxon>
        <taxon>metagenomes</taxon>
        <taxon>ecological metagenomes</taxon>
    </lineage>
</organism>
<comment type="subcellular location">
    <subcellularLocation>
        <location evidence="1">Membrane</location>
    </subcellularLocation>
</comment>
<evidence type="ECO:0000256" key="2">
    <source>
        <dbReference type="ARBA" id="ARBA00022692"/>
    </source>
</evidence>